<dbReference type="Gene3D" id="3.40.395.10">
    <property type="entry name" value="Adenoviral Proteinase, Chain A"/>
    <property type="match status" value="1"/>
</dbReference>
<dbReference type="STRING" id="1076256.A0A2H3C8R9"/>
<feature type="region of interest" description="Disordered" evidence="6">
    <location>
        <begin position="403"/>
        <end position="488"/>
    </location>
</feature>
<feature type="compositionally biased region" description="Basic and acidic residues" evidence="6">
    <location>
        <begin position="155"/>
        <end position="168"/>
    </location>
</feature>
<feature type="compositionally biased region" description="Polar residues" evidence="6">
    <location>
        <begin position="66"/>
        <end position="90"/>
    </location>
</feature>
<evidence type="ECO:0000313" key="8">
    <source>
        <dbReference type="EMBL" id="PBK74718.1"/>
    </source>
</evidence>
<feature type="compositionally biased region" description="Basic and acidic residues" evidence="6">
    <location>
        <begin position="809"/>
        <end position="820"/>
    </location>
</feature>
<feature type="compositionally biased region" description="Basic and acidic residues" evidence="6">
    <location>
        <begin position="996"/>
        <end position="1008"/>
    </location>
</feature>
<evidence type="ECO:0000256" key="1">
    <source>
        <dbReference type="ARBA" id="ARBA00005234"/>
    </source>
</evidence>
<dbReference type="SUPFAM" id="SSF54001">
    <property type="entry name" value="Cysteine proteinases"/>
    <property type="match status" value="1"/>
</dbReference>
<evidence type="ECO:0000256" key="2">
    <source>
        <dbReference type="ARBA" id="ARBA00022553"/>
    </source>
</evidence>
<dbReference type="EMBL" id="KZ293418">
    <property type="protein sequence ID" value="PBK74718.1"/>
    <property type="molecule type" value="Genomic_DNA"/>
</dbReference>
<protein>
    <submittedName>
        <fullName evidence="8">Cysteine proteinase</fullName>
    </submittedName>
</protein>
<keyword evidence="9" id="KW-1185">Reference proteome</keyword>
<dbReference type="GO" id="GO:0070139">
    <property type="term" value="F:SUMO-specific endopeptidase activity"/>
    <property type="evidence" value="ECO:0007669"/>
    <property type="project" value="TreeGrafter"/>
</dbReference>
<feature type="compositionally biased region" description="Basic and acidic residues" evidence="6">
    <location>
        <begin position="475"/>
        <end position="485"/>
    </location>
</feature>
<feature type="region of interest" description="Disordered" evidence="6">
    <location>
        <begin position="614"/>
        <end position="649"/>
    </location>
</feature>
<dbReference type="GO" id="GO:0016926">
    <property type="term" value="P:protein desumoylation"/>
    <property type="evidence" value="ECO:0007669"/>
    <property type="project" value="TreeGrafter"/>
</dbReference>
<feature type="compositionally biased region" description="Acidic residues" evidence="6">
    <location>
        <begin position="698"/>
        <end position="711"/>
    </location>
</feature>
<dbReference type="Proteomes" id="UP000218334">
    <property type="component" value="Unassembled WGS sequence"/>
</dbReference>
<dbReference type="GO" id="GO:0005634">
    <property type="term" value="C:nucleus"/>
    <property type="evidence" value="ECO:0007669"/>
    <property type="project" value="TreeGrafter"/>
</dbReference>
<feature type="compositionally biased region" description="Polar residues" evidence="6">
    <location>
        <begin position="99"/>
        <end position="110"/>
    </location>
</feature>
<comment type="similarity">
    <text evidence="1">Belongs to the peptidase C48 family.</text>
</comment>
<dbReference type="PROSITE" id="PS50600">
    <property type="entry name" value="ULP_PROTEASE"/>
    <property type="match status" value="1"/>
</dbReference>
<feature type="compositionally biased region" description="Polar residues" evidence="6">
    <location>
        <begin position="614"/>
        <end position="630"/>
    </location>
</feature>
<feature type="compositionally biased region" description="Basic and acidic residues" evidence="6">
    <location>
        <begin position="688"/>
        <end position="697"/>
    </location>
</feature>
<keyword evidence="3" id="KW-0645">Protease</keyword>
<reference evidence="9" key="1">
    <citation type="journal article" date="2017" name="Nat. Ecol. Evol.">
        <title>Genome expansion and lineage-specific genetic innovations in the forest pathogenic fungi Armillaria.</title>
        <authorList>
            <person name="Sipos G."/>
            <person name="Prasanna A.N."/>
            <person name="Walter M.C."/>
            <person name="O'Connor E."/>
            <person name="Balint B."/>
            <person name="Krizsan K."/>
            <person name="Kiss B."/>
            <person name="Hess J."/>
            <person name="Varga T."/>
            <person name="Slot J."/>
            <person name="Riley R."/>
            <person name="Boka B."/>
            <person name="Rigling D."/>
            <person name="Barry K."/>
            <person name="Lee J."/>
            <person name="Mihaltcheva S."/>
            <person name="LaButti K."/>
            <person name="Lipzen A."/>
            <person name="Waldron R."/>
            <person name="Moloney N.M."/>
            <person name="Sperisen C."/>
            <person name="Kredics L."/>
            <person name="Vagvoelgyi C."/>
            <person name="Patrignani A."/>
            <person name="Fitzpatrick D."/>
            <person name="Nagy I."/>
            <person name="Doyle S."/>
            <person name="Anderson J.B."/>
            <person name="Grigoriev I.V."/>
            <person name="Gueldener U."/>
            <person name="Muensterkoetter M."/>
            <person name="Nagy L.G."/>
        </authorList>
    </citation>
    <scope>NUCLEOTIDE SEQUENCE [LARGE SCALE GENOMIC DNA]</scope>
    <source>
        <strain evidence="9">28-4</strain>
    </source>
</reference>
<feature type="domain" description="Ubiquitin-like protease family profile" evidence="7">
    <location>
        <begin position="503"/>
        <end position="940"/>
    </location>
</feature>
<evidence type="ECO:0000313" key="9">
    <source>
        <dbReference type="Proteomes" id="UP000218334"/>
    </source>
</evidence>
<dbReference type="Pfam" id="PF02902">
    <property type="entry name" value="Peptidase_C48"/>
    <property type="match status" value="2"/>
</dbReference>
<proteinExistence type="inferred from homology"/>
<keyword evidence="5" id="KW-0378">Hydrolase</keyword>
<dbReference type="Gene3D" id="1.10.418.20">
    <property type="match status" value="1"/>
</dbReference>
<feature type="region of interest" description="Disordered" evidence="6">
    <location>
        <begin position="996"/>
        <end position="1049"/>
    </location>
</feature>
<dbReference type="GO" id="GO:0006508">
    <property type="term" value="P:proteolysis"/>
    <property type="evidence" value="ECO:0007669"/>
    <property type="project" value="UniProtKB-KW"/>
</dbReference>
<dbReference type="GO" id="GO:0005737">
    <property type="term" value="C:cytoplasm"/>
    <property type="evidence" value="ECO:0007669"/>
    <property type="project" value="TreeGrafter"/>
</dbReference>
<evidence type="ECO:0000256" key="6">
    <source>
        <dbReference type="SAM" id="MobiDB-lite"/>
    </source>
</evidence>
<feature type="region of interest" description="Disordered" evidence="6">
    <location>
        <begin position="229"/>
        <end position="256"/>
    </location>
</feature>
<evidence type="ECO:0000256" key="5">
    <source>
        <dbReference type="ARBA" id="ARBA00022801"/>
    </source>
</evidence>
<feature type="region of interest" description="Disordered" evidence="6">
    <location>
        <begin position="788"/>
        <end position="838"/>
    </location>
</feature>
<dbReference type="PANTHER" id="PTHR46896:SF3">
    <property type="entry name" value="FI06413P-RELATED"/>
    <property type="match status" value="1"/>
</dbReference>
<accession>A0A2H3C8R9</accession>
<keyword evidence="2" id="KW-0597">Phosphoprotein</keyword>
<feature type="region of interest" description="Disordered" evidence="6">
    <location>
        <begin position="682"/>
        <end position="742"/>
    </location>
</feature>
<name>A0A2H3C8R9_9AGAR</name>
<gene>
    <name evidence="8" type="ORF">ARMSODRAFT_950747</name>
</gene>
<dbReference type="PANTHER" id="PTHR46896">
    <property type="entry name" value="SENTRIN-SPECIFIC PROTEASE"/>
    <property type="match status" value="1"/>
</dbReference>
<dbReference type="InterPro" id="IPR038765">
    <property type="entry name" value="Papain-like_cys_pep_sf"/>
</dbReference>
<sequence length="1049" mass="117047">MMTLGSRHGLEEIHGIRPSVPNHRDASISGSNKAWQREKPTPISVPSASAPRGFNPFSAGRMQDNLHGSNKQQNRPTARTDITSTSNSSRPMKRRKITDPQTSRTSNSRSKIPPLAPEDDNEVIILEDGPEDVGQRIAQPSSEELDIPPRMPSVKRPEKHAFDEDKPTPDSGIEFLKNKHGRSTSPIESFESPVPKRGIVKNMVNRIEKRNELAQPDKIPRIDLRAKLKMKSKDNKTQGRAAPQRPPNAPFNPTLPAKEKVKEGEWMLPLKDYMLGTEHIEGKCTIHVNKKRGTFELRNGSLSAKSKIFQIDRDFHQFQGMERDREHPVFALRSTYDKTAGVKKSARFVPGDKGQKGQLCVRFDKGHPKWHGASFDNTLAWFKANIKDSSIVRHDTALWNAACAPDSDPVDVDTARDSWSPPPMESVSSGSTSRKSKPGQQNTGPLHANGKIKSSGVVVYESTPESISAPRRSTRHSDAPPKPPEEEPDELILVYPWGTTGGVNLSKSDLNRLKPGEYLNDNLIELGLKMWHSRLERENPELANEIYVFSSFFYKKLSVKNADEGYNAVRRWTSKTDIFAKKYIIVPINENFHWYLAIIYQPEHILLPPLQTTSPATRGRTRQSIVTPASPSAEPLREISPEATLDDSPVSARVFSSEAQETHDVEELLRLSQSFNIEEDLIEGSTTEVHDVDMHEPLDDDTNMDIDEEIPADFRRRSLSLTADDRPRGQSSSFVPEDENIRSDEAQLAAFGSESRPLSPRFEGERSDVIDVDTAHSLFDGDDNVESASAHIEESVSCPEGIPPSRFYASDKKGKRKVEPQSDPVIVAEDAQSPQKGKLKTYSLRKRKAEDDADTQVEVPDDDEVVVHDGRPSTYIFTMDSLGSRHPRVISVLGNYLRLEAVDKKGIEASSKPIGKQALVPVQPNFCDCGIYLVHFAQTFMSDPARYCSIITARKGSDNMQKDRKAVWKAEDIGGMRENLSDQLLGLSKEWRAWKNKEKGKEKERDDITMIESSDSEVDIVEVETTPAPSAAGQAKGKTRGGGKGGKRK</sequence>
<evidence type="ECO:0000256" key="4">
    <source>
        <dbReference type="ARBA" id="ARBA00022786"/>
    </source>
</evidence>
<feature type="region of interest" description="Disordered" evidence="6">
    <location>
        <begin position="1"/>
        <end position="193"/>
    </location>
</feature>
<evidence type="ECO:0000256" key="3">
    <source>
        <dbReference type="ARBA" id="ARBA00022670"/>
    </source>
</evidence>
<dbReference type="InterPro" id="IPR003653">
    <property type="entry name" value="Peptidase_C48_C"/>
</dbReference>
<keyword evidence="4" id="KW-0833">Ubl conjugation pathway</keyword>
<dbReference type="InterPro" id="IPR051947">
    <property type="entry name" value="Sentrin-specific_protease"/>
</dbReference>
<organism evidence="8 9">
    <name type="scientific">Armillaria solidipes</name>
    <dbReference type="NCBI Taxonomy" id="1076256"/>
    <lineage>
        <taxon>Eukaryota</taxon>
        <taxon>Fungi</taxon>
        <taxon>Dikarya</taxon>
        <taxon>Basidiomycota</taxon>
        <taxon>Agaricomycotina</taxon>
        <taxon>Agaricomycetes</taxon>
        <taxon>Agaricomycetidae</taxon>
        <taxon>Agaricales</taxon>
        <taxon>Marasmiineae</taxon>
        <taxon>Physalacriaceae</taxon>
        <taxon>Armillaria</taxon>
    </lineage>
</organism>
<dbReference type="AlphaFoldDB" id="A0A2H3C8R9"/>
<evidence type="ECO:0000259" key="7">
    <source>
        <dbReference type="PROSITE" id="PS50600"/>
    </source>
</evidence>
<feature type="compositionally biased region" description="Basic residues" evidence="6">
    <location>
        <begin position="1037"/>
        <end position="1049"/>
    </location>
</feature>